<feature type="binding site" evidence="9">
    <location>
        <position position="103"/>
    </location>
    <ligand>
        <name>pyridoxal 5'-phosphate</name>
        <dbReference type="ChEBI" id="CHEBI:597326"/>
    </ligand>
</feature>
<dbReference type="PROSITE" id="PS00901">
    <property type="entry name" value="CYS_SYNTHASE"/>
    <property type="match status" value="1"/>
</dbReference>
<evidence type="ECO:0000256" key="7">
    <source>
        <dbReference type="ARBA" id="ARBA00023192"/>
    </source>
</evidence>
<dbReference type="InterPro" id="IPR001926">
    <property type="entry name" value="TrpB-like_PALP"/>
</dbReference>
<evidence type="ECO:0000256" key="8">
    <source>
        <dbReference type="ARBA" id="ARBA00047931"/>
    </source>
</evidence>
<feature type="binding site" evidence="9">
    <location>
        <position position="294"/>
    </location>
    <ligand>
        <name>pyridoxal 5'-phosphate</name>
        <dbReference type="ChEBI" id="CHEBI:597326"/>
    </ligand>
</feature>
<evidence type="ECO:0000259" key="13">
    <source>
        <dbReference type="Pfam" id="PF00291"/>
    </source>
</evidence>
<dbReference type="AlphaFoldDB" id="A0AAV4K5S9"/>
<dbReference type="Gene3D" id="3.40.50.1100">
    <property type="match status" value="2"/>
</dbReference>
<dbReference type="InterPro" id="IPR036052">
    <property type="entry name" value="TrpB-like_PALP_sf"/>
</dbReference>
<dbReference type="EC" id="2.5.1.47" evidence="3 11"/>
<dbReference type="NCBIfam" id="TIGR01139">
    <property type="entry name" value="cysK"/>
    <property type="match status" value="1"/>
</dbReference>
<dbReference type="FunFam" id="3.40.50.1100:FF:000006">
    <property type="entry name" value="Cysteine synthase"/>
    <property type="match status" value="1"/>
</dbReference>
<evidence type="ECO:0000256" key="2">
    <source>
        <dbReference type="ARBA" id="ARBA00007103"/>
    </source>
</evidence>
<feature type="binding site" evidence="9">
    <location>
        <begin position="206"/>
        <end position="210"/>
    </location>
    <ligand>
        <name>pyridoxal 5'-phosphate</name>
        <dbReference type="ChEBI" id="CHEBI:597326"/>
    </ligand>
</feature>
<comment type="similarity">
    <text evidence="2 11">Belongs to the cysteine synthase/cystathionine beta-synthase family.</text>
</comment>
<dbReference type="CDD" id="cd01561">
    <property type="entry name" value="CBS_like"/>
    <property type="match status" value="1"/>
</dbReference>
<keyword evidence="6 9" id="KW-0663">Pyridoxal phosphate</keyword>
<evidence type="ECO:0000256" key="10">
    <source>
        <dbReference type="PIRSR" id="PIRSR605856-51"/>
    </source>
</evidence>
<evidence type="ECO:0000256" key="6">
    <source>
        <dbReference type="ARBA" id="ARBA00022898"/>
    </source>
</evidence>
<evidence type="ECO:0000256" key="5">
    <source>
        <dbReference type="ARBA" id="ARBA00022679"/>
    </source>
</evidence>
<feature type="region of interest" description="Disordered" evidence="12">
    <location>
        <begin position="1"/>
        <end position="33"/>
    </location>
</feature>
<evidence type="ECO:0000256" key="9">
    <source>
        <dbReference type="PIRSR" id="PIRSR605856-50"/>
    </source>
</evidence>
<protein>
    <recommendedName>
        <fullName evidence="3 11">Cysteine synthase</fullName>
        <ecNumber evidence="3 11">2.5.1.47</ecNumber>
    </recommendedName>
</protein>
<dbReference type="Proteomes" id="UP000652720">
    <property type="component" value="Unassembled WGS sequence"/>
</dbReference>
<feature type="domain" description="Tryptophan synthase beta chain-like PALP" evidence="13">
    <location>
        <begin position="37"/>
        <end position="321"/>
    </location>
</feature>
<keyword evidence="7 11" id="KW-0198">Cysteine biosynthesis</keyword>
<reference evidence="14" key="2">
    <citation type="submission" date="2023-08" db="EMBL/GenBank/DDBJ databases">
        <authorList>
            <person name="Sun Q."/>
            <person name="Zhou Y."/>
        </authorList>
    </citation>
    <scope>NUCLEOTIDE SEQUENCE</scope>
    <source>
        <strain evidence="14">CGMCC 1.8885</strain>
    </source>
</reference>
<proteinExistence type="inferred from homology"/>
<keyword evidence="4 11" id="KW-0028">Amino-acid biosynthesis</keyword>
<dbReference type="EMBL" id="BMMA01000002">
    <property type="protein sequence ID" value="GGI73752.1"/>
    <property type="molecule type" value="Genomic_DNA"/>
</dbReference>
<evidence type="ECO:0000256" key="12">
    <source>
        <dbReference type="SAM" id="MobiDB-lite"/>
    </source>
</evidence>
<dbReference type="InterPro" id="IPR005859">
    <property type="entry name" value="CysK"/>
</dbReference>
<comment type="caution">
    <text evidence="14">The sequence shown here is derived from an EMBL/GenBank/DDBJ whole genome shotgun (WGS) entry which is preliminary data.</text>
</comment>
<dbReference type="InterPro" id="IPR050214">
    <property type="entry name" value="Cys_Synth/Cystath_Beta-Synth"/>
</dbReference>
<comment type="cofactor">
    <cofactor evidence="1 9 11">
        <name>pyridoxal 5'-phosphate</name>
        <dbReference type="ChEBI" id="CHEBI:597326"/>
    </cofactor>
</comment>
<keyword evidence="5 11" id="KW-0808">Transferase</keyword>
<evidence type="ECO:0000256" key="4">
    <source>
        <dbReference type="ARBA" id="ARBA00022605"/>
    </source>
</evidence>
<sequence>MCKVPHPEARKGGPGQTKRRRLRPSPGRRGYTPRMIESLIGHTPLIQLQRVVTPDMAEVFVKLEGQNPGGSIKDRTALGLVEDAERRGVLRPGGTIVEPTSGNTGIGLAQVAAAKGYKLILCMPAQMSEERKRTLRAYGAELVLTDPERRMLAAIEEAEKIAAETGAVMMNQFANPANPAVHEATTGPELWEQMEGRIDAFVYGSGTGGTISGTGRFLKRQNPDIQVIACEPARSNVLSGGERGNHGFQGMGPGFIPDNLDRSVLDDVIQVWEEDAYPLARRMAQEEGVFIGMSSGAMVWAALEVARRLGPGKRVATIACDTGARYLTTALFSGEGDTPAGYRPYSREQV</sequence>
<evidence type="ECO:0000256" key="11">
    <source>
        <dbReference type="RuleBase" id="RU003985"/>
    </source>
</evidence>
<gene>
    <name evidence="14" type="ORF">GCM10010914_04760</name>
</gene>
<reference evidence="14" key="1">
    <citation type="journal article" date="2014" name="Int. J. Syst. Evol. Microbiol.">
        <title>Complete genome sequence of Corynebacterium casei LMG S-19264T (=DSM 44701T), isolated from a smear-ripened cheese.</title>
        <authorList>
            <consortium name="US DOE Joint Genome Institute (JGI-PGF)"/>
            <person name="Walter F."/>
            <person name="Albersmeier A."/>
            <person name="Kalinowski J."/>
            <person name="Ruckert C."/>
        </authorList>
    </citation>
    <scope>NUCLEOTIDE SEQUENCE</scope>
    <source>
        <strain evidence="14">CGMCC 1.8885</strain>
    </source>
</reference>
<evidence type="ECO:0000313" key="14">
    <source>
        <dbReference type="EMBL" id="GGI73752.1"/>
    </source>
</evidence>
<feature type="compositionally biased region" description="Basic and acidic residues" evidence="12">
    <location>
        <begin position="1"/>
        <end position="11"/>
    </location>
</feature>
<feature type="modified residue" description="N6-(pyridoxal phosphate)lysine" evidence="10">
    <location>
        <position position="73"/>
    </location>
</feature>
<accession>A0AAV4K5S9</accession>
<evidence type="ECO:0000256" key="1">
    <source>
        <dbReference type="ARBA" id="ARBA00001933"/>
    </source>
</evidence>
<dbReference type="SUPFAM" id="SSF53686">
    <property type="entry name" value="Tryptophan synthase beta subunit-like PLP-dependent enzymes"/>
    <property type="match status" value="1"/>
</dbReference>
<name>A0AAV4K5S9_9DEIO</name>
<dbReference type="InterPro" id="IPR005856">
    <property type="entry name" value="Cys_synth"/>
</dbReference>
<organism evidence="14 15">
    <name type="scientific">Deinococcus wulumuqiensis</name>
    <dbReference type="NCBI Taxonomy" id="980427"/>
    <lineage>
        <taxon>Bacteria</taxon>
        <taxon>Thermotogati</taxon>
        <taxon>Deinococcota</taxon>
        <taxon>Deinococci</taxon>
        <taxon>Deinococcales</taxon>
        <taxon>Deinococcaceae</taxon>
        <taxon>Deinococcus</taxon>
    </lineage>
</organism>
<comment type="catalytic activity">
    <reaction evidence="8 11">
        <text>O-acetyl-L-serine + hydrogen sulfide = L-cysteine + acetate</text>
        <dbReference type="Rhea" id="RHEA:14829"/>
        <dbReference type="ChEBI" id="CHEBI:29919"/>
        <dbReference type="ChEBI" id="CHEBI:30089"/>
        <dbReference type="ChEBI" id="CHEBI:35235"/>
        <dbReference type="ChEBI" id="CHEBI:58340"/>
        <dbReference type="EC" id="2.5.1.47"/>
    </reaction>
</comment>
<dbReference type="GO" id="GO:0004124">
    <property type="term" value="F:cysteine synthase activity"/>
    <property type="evidence" value="ECO:0007669"/>
    <property type="project" value="UniProtKB-UniRule"/>
</dbReference>
<dbReference type="GO" id="GO:0006535">
    <property type="term" value="P:cysteine biosynthetic process from serine"/>
    <property type="evidence" value="ECO:0007669"/>
    <property type="project" value="UniProtKB-UniRule"/>
</dbReference>
<dbReference type="NCBIfam" id="TIGR01136">
    <property type="entry name" value="cysKM"/>
    <property type="match status" value="1"/>
</dbReference>
<evidence type="ECO:0000256" key="3">
    <source>
        <dbReference type="ARBA" id="ARBA00012681"/>
    </source>
</evidence>
<dbReference type="PANTHER" id="PTHR10314">
    <property type="entry name" value="CYSTATHIONINE BETA-SYNTHASE"/>
    <property type="match status" value="1"/>
</dbReference>
<evidence type="ECO:0000313" key="15">
    <source>
        <dbReference type="Proteomes" id="UP000652720"/>
    </source>
</evidence>
<dbReference type="InterPro" id="IPR001216">
    <property type="entry name" value="P-phosphate_BS"/>
</dbReference>
<dbReference type="Pfam" id="PF00291">
    <property type="entry name" value="PALP"/>
    <property type="match status" value="1"/>
</dbReference>